<feature type="compositionally biased region" description="Basic residues" evidence="1">
    <location>
        <begin position="41"/>
        <end position="55"/>
    </location>
</feature>
<reference evidence="2" key="1">
    <citation type="submission" date="2011-04" db="EMBL/GenBank/DDBJ databases">
        <authorList>
            <person name="Carlson J."/>
            <person name="Booth B."/>
            <person name="Frise E."/>
            <person name="Sandler J."/>
            <person name="Wan K."/>
            <person name="Yu C."/>
            <person name="Celniker S."/>
        </authorList>
    </citation>
    <scope>NUCLEOTIDE SEQUENCE</scope>
</reference>
<feature type="region of interest" description="Disordered" evidence="1">
    <location>
        <begin position="26"/>
        <end position="66"/>
    </location>
</feature>
<evidence type="ECO:0000256" key="1">
    <source>
        <dbReference type="SAM" id="MobiDB-lite"/>
    </source>
</evidence>
<organism evidence="2">
    <name type="scientific">Drosophila melanogaster</name>
    <name type="common">Fruit fly</name>
    <dbReference type="NCBI Taxonomy" id="7227"/>
    <lineage>
        <taxon>Eukaryota</taxon>
        <taxon>Metazoa</taxon>
        <taxon>Ecdysozoa</taxon>
        <taxon>Arthropoda</taxon>
        <taxon>Hexapoda</taxon>
        <taxon>Insecta</taxon>
        <taxon>Pterygota</taxon>
        <taxon>Neoptera</taxon>
        <taxon>Endopterygota</taxon>
        <taxon>Diptera</taxon>
        <taxon>Brachycera</taxon>
        <taxon>Muscomorpha</taxon>
        <taxon>Ephydroidea</taxon>
        <taxon>Drosophilidae</taxon>
        <taxon>Drosophila</taxon>
        <taxon>Sophophora</taxon>
    </lineage>
</organism>
<sequence>MQQGRRPGTQEANSLDVACSCRQQGNENAPMCEPKSQRPGQGRHKLQSGGKKNKHTGVGGVLPQSNYKKDTLQPCVPESLSVSASSLQSQTHLCVYLCVPNEGRSQLLSIIFQIHRPSTGVQVATARQKRCARPHKKHTHTQRQERTGAEGPEGPAS</sequence>
<dbReference type="AlphaFoldDB" id="F3YDI7"/>
<dbReference type="EMBL" id="BT126348">
    <property type="protein sequence ID" value="AEB80486.1"/>
    <property type="molecule type" value="mRNA"/>
</dbReference>
<name>F3YDI7_DROME</name>
<accession>F3YDI7</accession>
<protein>
    <submittedName>
        <fullName evidence="2">MIP30325p</fullName>
    </submittedName>
</protein>
<dbReference type="HOGENOM" id="CLU_1679768_0_0_1"/>
<proteinExistence type="evidence at transcript level"/>
<feature type="region of interest" description="Disordered" evidence="1">
    <location>
        <begin position="127"/>
        <end position="157"/>
    </location>
</feature>
<gene>
    <name evidence="2" type="primary">CG42790-RA</name>
</gene>
<evidence type="ECO:0000313" key="2">
    <source>
        <dbReference type="EMBL" id="AEB80486.1"/>
    </source>
</evidence>
<feature type="compositionally biased region" description="Basic residues" evidence="1">
    <location>
        <begin position="127"/>
        <end position="141"/>
    </location>
</feature>